<dbReference type="EMBL" id="CP049989">
    <property type="protein sequence ID" value="QIM53633.1"/>
    <property type="molecule type" value="Genomic_DNA"/>
</dbReference>
<dbReference type="InterPro" id="IPR053188">
    <property type="entry name" value="FkbM_Methyltransferase"/>
</dbReference>
<accession>A0A6G8IKM1</accession>
<keyword evidence="2" id="KW-0489">Methyltransferase</keyword>
<protein>
    <submittedName>
        <fullName evidence="2">FkbM family methyltransferase</fullName>
    </submittedName>
</protein>
<dbReference type="PANTHER" id="PTHR36973:SF4">
    <property type="entry name" value="NODULATION PROTEIN"/>
    <property type="match status" value="1"/>
</dbReference>
<sequence length="277" mass="31276">MKPRKTFGQRLEKVWEDPRALGVKLLQGAIDHLRGYSYDFDRNGERRLLERMGTLGARTVFDVGANVGDWTLAAAQLMPEAHIHSFELSPRTWRTLSQRVSGPRFTVNNCGMGDRDGSIAFKDYGENSTVNTILSNATYHDAQQTAVVSEAQIVTGDRYCEQHGIASIDLLKIDVEGADHLVLAGFERMLGARAVRVVQFEYGYTHGDAKFLMRDFHELFARHGYAVGRLERRGVAFGPWHYKMNDFRSGPNYVAVRNDDTAALQALTRFDQRSKQC</sequence>
<dbReference type="GO" id="GO:0032259">
    <property type="term" value="P:methylation"/>
    <property type="evidence" value="ECO:0007669"/>
    <property type="project" value="UniProtKB-KW"/>
</dbReference>
<evidence type="ECO:0000313" key="3">
    <source>
        <dbReference type="Proteomes" id="UP000503162"/>
    </source>
</evidence>
<keyword evidence="2" id="KW-0808">Transferase</keyword>
<proteinExistence type="predicted"/>
<reference evidence="2 3" key="1">
    <citation type="submission" date="2020-03" db="EMBL/GenBank/DDBJ databases">
        <title>Hydrogenophaga sp. nov. isolated from cyanobacterial mat.</title>
        <authorList>
            <person name="Thorat V."/>
            <person name="Kirdat K."/>
            <person name="Tiwarekar B."/>
            <person name="Costa E.D."/>
            <person name="Yadav A."/>
        </authorList>
    </citation>
    <scope>NUCLEOTIDE SEQUENCE [LARGE SCALE GENOMIC DNA]</scope>
    <source>
        <strain evidence="2 3">BA0156</strain>
    </source>
</reference>
<name>A0A6G8IKM1_9BURK</name>
<dbReference type="KEGG" id="hcz:G9Q37_16480"/>
<dbReference type="Gene3D" id="3.40.50.150">
    <property type="entry name" value="Vaccinia Virus protein VP39"/>
    <property type="match status" value="1"/>
</dbReference>
<dbReference type="Proteomes" id="UP000503162">
    <property type="component" value="Chromosome"/>
</dbReference>
<dbReference type="InterPro" id="IPR029063">
    <property type="entry name" value="SAM-dependent_MTases_sf"/>
</dbReference>
<dbReference type="NCBIfam" id="TIGR01444">
    <property type="entry name" value="fkbM_fam"/>
    <property type="match status" value="1"/>
</dbReference>
<organism evidence="2 3">
    <name type="scientific">Hydrogenophaga crocea</name>
    <dbReference type="NCBI Taxonomy" id="2716225"/>
    <lineage>
        <taxon>Bacteria</taxon>
        <taxon>Pseudomonadati</taxon>
        <taxon>Pseudomonadota</taxon>
        <taxon>Betaproteobacteria</taxon>
        <taxon>Burkholderiales</taxon>
        <taxon>Comamonadaceae</taxon>
        <taxon>Hydrogenophaga</taxon>
    </lineage>
</organism>
<dbReference type="AlphaFoldDB" id="A0A6G8IKM1"/>
<dbReference type="InterPro" id="IPR006342">
    <property type="entry name" value="FkbM_mtfrase"/>
</dbReference>
<gene>
    <name evidence="2" type="ORF">G9Q37_16480</name>
</gene>
<dbReference type="SUPFAM" id="SSF53335">
    <property type="entry name" value="S-adenosyl-L-methionine-dependent methyltransferases"/>
    <property type="match status" value="1"/>
</dbReference>
<dbReference type="GO" id="GO:0008171">
    <property type="term" value="F:O-methyltransferase activity"/>
    <property type="evidence" value="ECO:0007669"/>
    <property type="project" value="TreeGrafter"/>
</dbReference>
<evidence type="ECO:0000259" key="1">
    <source>
        <dbReference type="Pfam" id="PF05050"/>
    </source>
</evidence>
<dbReference type="RefSeq" id="WP_166228839.1">
    <property type="nucleotide sequence ID" value="NZ_CP049989.1"/>
</dbReference>
<evidence type="ECO:0000313" key="2">
    <source>
        <dbReference type="EMBL" id="QIM53633.1"/>
    </source>
</evidence>
<feature type="domain" description="Methyltransferase FkbM" evidence="1">
    <location>
        <begin position="62"/>
        <end position="225"/>
    </location>
</feature>
<dbReference type="Pfam" id="PF05050">
    <property type="entry name" value="Methyltransf_21"/>
    <property type="match status" value="1"/>
</dbReference>
<dbReference type="PANTHER" id="PTHR36973">
    <property type="entry name" value="SLL1456 PROTEIN-RELATED"/>
    <property type="match status" value="1"/>
</dbReference>
<keyword evidence="3" id="KW-1185">Reference proteome</keyword>